<keyword evidence="1" id="KW-0472">Membrane</keyword>
<evidence type="ECO:0000256" key="1">
    <source>
        <dbReference type="SAM" id="Phobius"/>
    </source>
</evidence>
<evidence type="ECO:0008006" key="3">
    <source>
        <dbReference type="Google" id="ProtNLM"/>
    </source>
</evidence>
<dbReference type="EMBL" id="LAZR01041311">
    <property type="protein sequence ID" value="KKL12314.1"/>
    <property type="molecule type" value="Genomic_DNA"/>
</dbReference>
<feature type="transmembrane region" description="Helical" evidence="1">
    <location>
        <begin position="6"/>
        <end position="28"/>
    </location>
</feature>
<reference evidence="2" key="1">
    <citation type="journal article" date="2015" name="Nature">
        <title>Complex archaea that bridge the gap between prokaryotes and eukaryotes.</title>
        <authorList>
            <person name="Spang A."/>
            <person name="Saw J.H."/>
            <person name="Jorgensen S.L."/>
            <person name="Zaremba-Niedzwiedzka K."/>
            <person name="Martijn J."/>
            <person name="Lind A.E."/>
            <person name="van Eijk R."/>
            <person name="Schleper C."/>
            <person name="Guy L."/>
            <person name="Ettema T.J."/>
        </authorList>
    </citation>
    <scope>NUCLEOTIDE SEQUENCE</scope>
</reference>
<feature type="non-terminal residue" evidence="2">
    <location>
        <position position="204"/>
    </location>
</feature>
<accession>A0A0F9ARW7</accession>
<name>A0A0F9ARW7_9ZZZZ</name>
<protein>
    <recommendedName>
        <fullName evidence="3">Adhesin domain-containing protein</fullName>
    </recommendedName>
</protein>
<proteinExistence type="predicted"/>
<keyword evidence="1" id="KW-1133">Transmembrane helix</keyword>
<comment type="caution">
    <text evidence="2">The sequence shown here is derived from an EMBL/GenBank/DDBJ whole genome shotgun (WGS) entry which is preliminary data.</text>
</comment>
<organism evidence="2">
    <name type="scientific">marine sediment metagenome</name>
    <dbReference type="NCBI Taxonomy" id="412755"/>
    <lineage>
        <taxon>unclassified sequences</taxon>
        <taxon>metagenomes</taxon>
        <taxon>ecological metagenomes</taxon>
    </lineage>
</organism>
<keyword evidence="1" id="KW-0812">Transmembrane</keyword>
<gene>
    <name evidence="2" type="ORF">LCGC14_2537010</name>
</gene>
<dbReference type="AlphaFoldDB" id="A0A0F9ARW7"/>
<sequence>MVNKRIISLIMMIIIGLSLIITIPIFTLSSGLSNYGTIDELITFKYAPDNSSPIEKLNLNIDVGDVEIKYITKPVNYLAKIIVRVAMTGEGIAGKSYLDYFSFEWENTSTIPTFSMELKSELEQMEVLSLIKNTNIIVYLRADIVFDITVTVIEGNIDLNVPFGVIINNVKLNITIGNLFYDFRYCTLEGNITGIANDGNIELI</sequence>
<evidence type="ECO:0000313" key="2">
    <source>
        <dbReference type="EMBL" id="KKL12314.1"/>
    </source>
</evidence>